<dbReference type="Gramene" id="KCW82897">
    <property type="protein sequence ID" value="KCW82897"/>
    <property type="gene ID" value="EUGRSUZ_C04265"/>
</dbReference>
<proteinExistence type="predicted"/>
<dbReference type="Gramene" id="KCW82898">
    <property type="protein sequence ID" value="KCW82898"/>
    <property type="gene ID" value="EUGRSUZ_C04265"/>
</dbReference>
<dbReference type="EMBL" id="KK198755">
    <property type="protein sequence ID" value="KCW82897.1"/>
    <property type="molecule type" value="Genomic_DNA"/>
</dbReference>
<evidence type="ECO:0000313" key="1">
    <source>
        <dbReference type="EMBL" id="KCW82897.1"/>
    </source>
</evidence>
<protein>
    <submittedName>
        <fullName evidence="1">Uncharacterized protein</fullName>
    </submittedName>
</protein>
<reference evidence="1" key="1">
    <citation type="submission" date="2013-07" db="EMBL/GenBank/DDBJ databases">
        <title>The genome of Eucalyptus grandis.</title>
        <authorList>
            <person name="Schmutz J."/>
            <person name="Hayes R."/>
            <person name="Myburg A."/>
            <person name="Tuskan G."/>
            <person name="Grattapaglia D."/>
            <person name="Rokhsar D.S."/>
        </authorList>
    </citation>
    <scope>NUCLEOTIDE SEQUENCE</scope>
    <source>
        <tissue evidence="1">Leaf extractions</tissue>
    </source>
</reference>
<dbReference type="AlphaFoldDB" id="A0A059CX09"/>
<dbReference type="EMBL" id="KK198755">
    <property type="protein sequence ID" value="KCW82898.1"/>
    <property type="molecule type" value="Genomic_DNA"/>
</dbReference>
<sequence length="76" mass="8265">MLGLWCTLSPTALFPAVESFSGSLVSDKNLHEGGRTKPRRPCLRVLLNCVRHFYGLPSSGAGLVSGVRLEHGRKET</sequence>
<name>A0A059CX09_EUCGR</name>
<organism evidence="1">
    <name type="scientific">Eucalyptus grandis</name>
    <name type="common">Flooded gum</name>
    <dbReference type="NCBI Taxonomy" id="71139"/>
    <lineage>
        <taxon>Eukaryota</taxon>
        <taxon>Viridiplantae</taxon>
        <taxon>Streptophyta</taxon>
        <taxon>Embryophyta</taxon>
        <taxon>Tracheophyta</taxon>
        <taxon>Spermatophyta</taxon>
        <taxon>Magnoliopsida</taxon>
        <taxon>eudicotyledons</taxon>
        <taxon>Gunneridae</taxon>
        <taxon>Pentapetalae</taxon>
        <taxon>rosids</taxon>
        <taxon>malvids</taxon>
        <taxon>Myrtales</taxon>
        <taxon>Myrtaceae</taxon>
        <taxon>Myrtoideae</taxon>
        <taxon>Eucalypteae</taxon>
        <taxon>Eucalyptus</taxon>
    </lineage>
</organism>
<accession>A0A059CX09</accession>
<gene>
    <name evidence="1" type="ORF">EUGRSUZ_C04265</name>
</gene>